<sequence length="419" mass="45973">MTSLKVALLGLGTVGLGVFESITQRKEQIEGLIGRKIEISGVLIKNQVKSRDLHDGVFISKDFEEVITRKKPEVVIEAIGGIEPARTYIEYSLRNGCHVVSANKDCIARHGKELQKIARENGVRFVYEASVAGGIPVLRTLRELLAVNKVERLEAILNGTSNFILSMMRSEGASFTEALALAQQKGFAEQDPTNDIEGIDAFYKSMILSEWIYGDQPDWANVQVKGISGITLDEIRAAEKIGLRVKHLVSIDESLKVEITPKFVDSEHPLYSVENVNNAVLIKTDLLGDLTLIGAGAGAKPTASAIVEDLISLYLTLENLHFNIPKRADNSLGEEGAAENQEQTMLLFYENLSVQESAAIISDLEERGSVITYSEDESLGLSYVLFIGRNTDYSHPKLKNVYDAIVNNVISNAKQPIGV</sequence>
<comment type="similarity">
    <text evidence="3 13">Belongs to the homoserine dehydrogenase family.</text>
</comment>
<dbReference type="InterPro" id="IPR019811">
    <property type="entry name" value="HDH_CS"/>
</dbReference>
<evidence type="ECO:0000256" key="10">
    <source>
        <dbReference type="ARBA" id="ARBA00023167"/>
    </source>
</evidence>
<evidence type="ECO:0000259" key="14">
    <source>
        <dbReference type="Pfam" id="PF00742"/>
    </source>
</evidence>
<keyword evidence="9" id="KW-0915">Sodium</keyword>
<dbReference type="Proteomes" id="UP000262939">
    <property type="component" value="Unassembled WGS sequence"/>
</dbReference>
<reference evidence="16 17" key="1">
    <citation type="submission" date="2018-08" db="EMBL/GenBank/DDBJ databases">
        <title>Bacillus chawlae sp. nov., Bacillus glennii sp. nov., and Bacillus saganii sp. nov. Isolated from the Vehicle Assembly Building at Kennedy Space Center where the Viking Spacecraft were Assembled.</title>
        <authorList>
            <person name="Seuylemezian A."/>
            <person name="Vaishampayan P."/>
        </authorList>
    </citation>
    <scope>NUCLEOTIDE SEQUENCE [LARGE SCALE GENOMIC DNA]</scope>
    <source>
        <strain evidence="16 17">V44-8</strain>
    </source>
</reference>
<dbReference type="InterPro" id="IPR036291">
    <property type="entry name" value="NAD(P)-bd_dom_sf"/>
</dbReference>
<keyword evidence="8 12" id="KW-0560">Oxidoreductase</keyword>
<dbReference type="Gene3D" id="3.30.360.10">
    <property type="entry name" value="Dihydrodipicolinate Reductase, domain 2"/>
    <property type="match status" value="1"/>
</dbReference>
<keyword evidence="17" id="KW-1185">Reference proteome</keyword>
<feature type="domain" description="Homoserine dehydrogenase catalytic" evidence="14">
    <location>
        <begin position="136"/>
        <end position="311"/>
    </location>
</feature>
<dbReference type="PROSITE" id="PS01042">
    <property type="entry name" value="HOMOSER_DHGENASE"/>
    <property type="match status" value="1"/>
</dbReference>
<dbReference type="NCBIfam" id="NF004976">
    <property type="entry name" value="PRK06349.1"/>
    <property type="match status" value="1"/>
</dbReference>
<dbReference type="PANTHER" id="PTHR43331">
    <property type="entry name" value="HOMOSERINE DEHYDROGENASE"/>
    <property type="match status" value="1"/>
</dbReference>
<keyword evidence="12" id="KW-0521">NADP</keyword>
<dbReference type="RefSeq" id="WP_117323527.1">
    <property type="nucleotide sequence ID" value="NZ_QVTD01000011.1"/>
</dbReference>
<dbReference type="Gene3D" id="3.30.70.260">
    <property type="match status" value="1"/>
</dbReference>
<dbReference type="EC" id="1.1.1.3" evidence="4 12"/>
<evidence type="ECO:0000256" key="9">
    <source>
        <dbReference type="ARBA" id="ARBA00023053"/>
    </source>
</evidence>
<feature type="domain" description="Aspartate/homoserine dehydrogenase NAD-binding" evidence="15">
    <location>
        <begin position="10"/>
        <end position="128"/>
    </location>
</feature>
<dbReference type="PANTHER" id="PTHR43331:SF1">
    <property type="entry name" value="HOMOSERINE DEHYDROGENASE"/>
    <property type="match status" value="1"/>
</dbReference>
<evidence type="ECO:0000313" key="17">
    <source>
        <dbReference type="Proteomes" id="UP000262939"/>
    </source>
</evidence>
<dbReference type="GO" id="GO:0009088">
    <property type="term" value="P:threonine biosynthetic process"/>
    <property type="evidence" value="ECO:0007669"/>
    <property type="project" value="UniProtKB-UniPathway"/>
</dbReference>
<evidence type="ECO:0000259" key="15">
    <source>
        <dbReference type="Pfam" id="PF03447"/>
    </source>
</evidence>
<name>A0A372LA18_9BACI</name>
<evidence type="ECO:0000256" key="4">
    <source>
        <dbReference type="ARBA" id="ARBA00013213"/>
    </source>
</evidence>
<dbReference type="InterPro" id="IPR001342">
    <property type="entry name" value="HDH_cat"/>
</dbReference>
<comment type="caution">
    <text evidence="16">The sequence shown here is derived from an EMBL/GenBank/DDBJ whole genome shotgun (WGS) entry which is preliminary data.</text>
</comment>
<dbReference type="GO" id="GO:0004412">
    <property type="term" value="F:homoserine dehydrogenase activity"/>
    <property type="evidence" value="ECO:0007669"/>
    <property type="project" value="UniProtKB-EC"/>
</dbReference>
<dbReference type="Gene3D" id="3.40.50.720">
    <property type="entry name" value="NAD(P)-binding Rossmann-like Domain"/>
    <property type="match status" value="1"/>
</dbReference>
<comment type="pathway">
    <text evidence="2 12">Amino-acid biosynthesis; L-methionine biosynthesis via de novo pathway; L-homoserine from L-aspartate: step 3/3.</text>
</comment>
<protein>
    <recommendedName>
        <fullName evidence="5 12">Homoserine dehydrogenase</fullName>
        <ecNumber evidence="4 12">1.1.1.3</ecNumber>
    </recommendedName>
</protein>
<organism evidence="16 17">
    <name type="scientific">Peribacillus glennii</name>
    <dbReference type="NCBI Taxonomy" id="2303991"/>
    <lineage>
        <taxon>Bacteria</taxon>
        <taxon>Bacillati</taxon>
        <taxon>Bacillota</taxon>
        <taxon>Bacilli</taxon>
        <taxon>Bacillales</taxon>
        <taxon>Bacillaceae</taxon>
        <taxon>Peribacillus</taxon>
    </lineage>
</organism>
<evidence type="ECO:0000313" key="16">
    <source>
        <dbReference type="EMBL" id="RFU62069.1"/>
    </source>
</evidence>
<comment type="catalytic activity">
    <reaction evidence="11">
        <text>L-homoserine + NADP(+) = L-aspartate 4-semialdehyde + NADPH + H(+)</text>
        <dbReference type="Rhea" id="RHEA:15761"/>
        <dbReference type="ChEBI" id="CHEBI:15378"/>
        <dbReference type="ChEBI" id="CHEBI:57476"/>
        <dbReference type="ChEBI" id="CHEBI:57783"/>
        <dbReference type="ChEBI" id="CHEBI:58349"/>
        <dbReference type="ChEBI" id="CHEBI:537519"/>
        <dbReference type="EC" id="1.1.1.3"/>
    </reaction>
    <physiologicalReaction direction="right-to-left" evidence="11">
        <dbReference type="Rhea" id="RHEA:15763"/>
    </physiologicalReaction>
</comment>
<keyword evidence="6 12" id="KW-0028">Amino-acid biosynthesis</keyword>
<accession>A0A372LA18</accession>
<evidence type="ECO:0000256" key="6">
    <source>
        <dbReference type="ARBA" id="ARBA00022605"/>
    </source>
</evidence>
<proteinExistence type="inferred from homology"/>
<evidence type="ECO:0000256" key="2">
    <source>
        <dbReference type="ARBA" id="ARBA00005062"/>
    </source>
</evidence>
<gene>
    <name evidence="16" type="ORF">D0466_15925</name>
</gene>
<dbReference type="SUPFAM" id="SSF55347">
    <property type="entry name" value="Glyceraldehyde-3-phosphate dehydrogenase-like, C-terminal domain"/>
    <property type="match status" value="1"/>
</dbReference>
<dbReference type="AlphaFoldDB" id="A0A372LA18"/>
<dbReference type="UniPathway" id="UPA00050">
    <property type="reaction ID" value="UER00063"/>
</dbReference>
<evidence type="ECO:0000256" key="11">
    <source>
        <dbReference type="ARBA" id="ARBA00048841"/>
    </source>
</evidence>
<dbReference type="UniPathway" id="UPA00051">
    <property type="reaction ID" value="UER00465"/>
</dbReference>
<dbReference type="FunFam" id="3.30.360.10:FF:000005">
    <property type="entry name" value="Homoserine dehydrogenase"/>
    <property type="match status" value="1"/>
</dbReference>
<comment type="pathway">
    <text evidence="1 12">Amino-acid biosynthesis; L-threonine biosynthesis; L-threonine from L-aspartate: step 3/5.</text>
</comment>
<dbReference type="EMBL" id="QVTD01000011">
    <property type="protein sequence ID" value="RFU62069.1"/>
    <property type="molecule type" value="Genomic_DNA"/>
</dbReference>
<evidence type="ECO:0000256" key="1">
    <source>
        <dbReference type="ARBA" id="ARBA00005056"/>
    </source>
</evidence>
<dbReference type="Pfam" id="PF00742">
    <property type="entry name" value="Homoserine_dh"/>
    <property type="match status" value="1"/>
</dbReference>
<evidence type="ECO:0000256" key="3">
    <source>
        <dbReference type="ARBA" id="ARBA00006753"/>
    </source>
</evidence>
<evidence type="ECO:0000256" key="8">
    <source>
        <dbReference type="ARBA" id="ARBA00023002"/>
    </source>
</evidence>
<dbReference type="GO" id="GO:0050661">
    <property type="term" value="F:NADP binding"/>
    <property type="evidence" value="ECO:0007669"/>
    <property type="project" value="InterPro"/>
</dbReference>
<evidence type="ECO:0000256" key="7">
    <source>
        <dbReference type="ARBA" id="ARBA00022697"/>
    </source>
</evidence>
<evidence type="ECO:0000256" key="13">
    <source>
        <dbReference type="RuleBase" id="RU004171"/>
    </source>
</evidence>
<keyword evidence="10 12" id="KW-0486">Methionine biosynthesis</keyword>
<dbReference type="Pfam" id="PF03447">
    <property type="entry name" value="NAD_binding_3"/>
    <property type="match status" value="1"/>
</dbReference>
<keyword evidence="7 12" id="KW-0791">Threonine biosynthesis</keyword>
<evidence type="ECO:0000256" key="5">
    <source>
        <dbReference type="ARBA" id="ARBA00013376"/>
    </source>
</evidence>
<dbReference type="InterPro" id="IPR005106">
    <property type="entry name" value="Asp/hSer_DH_NAD-bd"/>
</dbReference>
<dbReference type="OrthoDB" id="9808167at2"/>
<evidence type="ECO:0000256" key="12">
    <source>
        <dbReference type="RuleBase" id="RU000579"/>
    </source>
</evidence>
<dbReference type="GO" id="GO:0009086">
    <property type="term" value="P:methionine biosynthetic process"/>
    <property type="evidence" value="ECO:0007669"/>
    <property type="project" value="UniProtKB-KW"/>
</dbReference>
<dbReference type="SUPFAM" id="SSF51735">
    <property type="entry name" value="NAD(P)-binding Rossmann-fold domains"/>
    <property type="match status" value="1"/>
</dbReference>